<dbReference type="AlphaFoldDB" id="A0A8I5R0D9"/>
<dbReference type="InterPro" id="IPR010999">
    <property type="entry name" value="Retrovr_matrix"/>
</dbReference>
<dbReference type="Gene3D" id="1.10.375.10">
    <property type="entry name" value="Human Immunodeficiency Virus Type 1 Capsid Protein"/>
    <property type="match status" value="1"/>
</dbReference>
<dbReference type="Pfam" id="PF00607">
    <property type="entry name" value="Gag_p24"/>
    <property type="match status" value="1"/>
</dbReference>
<dbReference type="SUPFAM" id="SSF47836">
    <property type="entry name" value="Retroviral matrix proteins"/>
    <property type="match status" value="1"/>
</dbReference>
<dbReference type="PANTHER" id="PTHR40389:SF4">
    <property type="match status" value="1"/>
</dbReference>
<dbReference type="InterPro" id="IPR050195">
    <property type="entry name" value="Primate_lentivir_Gag_pol-like"/>
</dbReference>
<reference evidence="5 6" key="1">
    <citation type="submission" date="2012-03" db="EMBL/GenBank/DDBJ databases">
        <title>Whole Genome Assembly of Papio anubis.</title>
        <authorList>
            <person name="Liu Y.L."/>
            <person name="Abraham K.A."/>
            <person name="Akbar H.A."/>
            <person name="Ali S.A."/>
            <person name="Anosike U.A."/>
            <person name="Aqrawi P.A."/>
            <person name="Arias F.A."/>
            <person name="Attaway T.A."/>
            <person name="Awwad R.A."/>
            <person name="Babu C.B."/>
            <person name="Bandaranaike D.B."/>
            <person name="Battles P.B."/>
            <person name="Bell A.B."/>
            <person name="Beltran B.B."/>
            <person name="Berhane-Mersha D.B."/>
            <person name="Bess C.B."/>
            <person name="Bickham C.B."/>
            <person name="Bolden T.B."/>
            <person name="Carter K.C."/>
            <person name="Chau D.C."/>
            <person name="Chavez A.C."/>
            <person name="Clerc-Blankenburg K.C."/>
            <person name="Coyle M.C."/>
            <person name="Dao M.D."/>
            <person name="Davila M.L.D."/>
            <person name="Davy-Carroll L.D."/>
            <person name="Denson S.D."/>
            <person name="Dinh H.D."/>
            <person name="Fernandez S.F."/>
            <person name="Fernando P.F."/>
            <person name="Forbes L.F."/>
            <person name="Francis C.F."/>
            <person name="Francisco L.F."/>
            <person name="Fu Q.F."/>
            <person name="Garcia-Iii R.G."/>
            <person name="Garrett T.G."/>
            <person name="Gross S.G."/>
            <person name="Gubbala S.G."/>
            <person name="Hirani K.H."/>
            <person name="Hogues M.H."/>
            <person name="Hollins B.H."/>
            <person name="Jackson L.J."/>
            <person name="Javaid M.J."/>
            <person name="Jhangiani S.J."/>
            <person name="Johnson A.J."/>
            <person name="Johnson B.J."/>
            <person name="Jones J.J."/>
            <person name="Joshi V.J."/>
            <person name="Kalu J.K."/>
            <person name="Khan N.K."/>
            <person name="Korchina V.K."/>
            <person name="Kovar C.K."/>
            <person name="Lago L.L."/>
            <person name="Lara F.L."/>
            <person name="Le T.-K.L."/>
            <person name="Lee S.L."/>
            <person name="Legall-Iii F.L."/>
            <person name="Lemon S.L."/>
            <person name="Liu J.L."/>
            <person name="Liu Y.-S.L."/>
            <person name="Liyanage D.L."/>
            <person name="Lopez J.L."/>
            <person name="Lorensuhewa L.L."/>
            <person name="Mata R.M."/>
            <person name="Mathew T.M."/>
            <person name="Mercado C.M."/>
            <person name="Mercado I.M."/>
            <person name="Morales K.M."/>
            <person name="Morgan M.M."/>
            <person name="Munidasa M.M."/>
            <person name="Ngo D.N."/>
            <person name="Nguyen L.N."/>
            <person name="Nguyen T.N."/>
            <person name="Nguyen N.N."/>
            <person name="Obregon M.O."/>
            <person name="Okwuonu G.O."/>
            <person name="Ongeri F.O."/>
            <person name="Onwere C.O."/>
            <person name="Osifeso I.O."/>
            <person name="Parra A.P."/>
            <person name="Patil S.P."/>
            <person name="Perez A.P."/>
            <person name="Perez Y.P."/>
            <person name="Pham C.P."/>
            <person name="Pu L.-L.P."/>
            <person name="Puazo M.P."/>
            <person name="Quiroz J.Q."/>
            <person name="Rouhana J.R."/>
            <person name="Ruiz M.R."/>
            <person name="Ruiz S.-J.R."/>
            <person name="Saada N.S."/>
            <person name="Santibanez J.S."/>
            <person name="Scheel M.S."/>
            <person name="Schneider B.S."/>
            <person name="Simmons D.S."/>
            <person name="Sisson I.S."/>
            <person name="Tang L.-Y.T."/>
            <person name="Thornton R.T."/>
            <person name="Tisius J.T."/>
            <person name="Toledanes G.T."/>
            <person name="Trejos Z.T."/>
            <person name="Usmani K.U."/>
            <person name="Varghese R.V."/>
            <person name="Vattathil S.V."/>
            <person name="Vee V.V."/>
            <person name="Walker D.W."/>
            <person name="Weissenberger G.W."/>
            <person name="White C.W."/>
            <person name="Williams A.W."/>
            <person name="Woodworth J.W."/>
            <person name="Wright R.W."/>
            <person name="Zhu Y.Z."/>
            <person name="Han Y.H."/>
            <person name="Newsham I.N."/>
            <person name="Nazareth L.N."/>
            <person name="Worley K.W."/>
            <person name="Muzny D.M."/>
            <person name="Rogers J.R."/>
            <person name="Gibbs R.G."/>
        </authorList>
    </citation>
    <scope>NUCLEOTIDE SEQUENCE [LARGE SCALE GENOMIC DNA]</scope>
</reference>
<dbReference type="InterPro" id="IPR003322">
    <property type="entry name" value="B_retro_matrix"/>
</dbReference>
<evidence type="ECO:0000259" key="4">
    <source>
        <dbReference type="Pfam" id="PF19317"/>
    </source>
</evidence>
<accession>A0A8I5R0D9</accession>
<reference evidence="5" key="2">
    <citation type="submission" date="2025-08" db="UniProtKB">
        <authorList>
            <consortium name="Ensembl"/>
        </authorList>
    </citation>
    <scope>IDENTIFICATION</scope>
</reference>
<evidence type="ECO:0000259" key="3">
    <source>
        <dbReference type="Pfam" id="PF02337"/>
    </source>
</evidence>
<feature type="compositionally biased region" description="Pro residues" evidence="2">
    <location>
        <begin position="100"/>
        <end position="113"/>
    </location>
</feature>
<evidence type="ECO:0000313" key="5">
    <source>
        <dbReference type="Ensembl" id="ENSPANP00000052356.1"/>
    </source>
</evidence>
<evidence type="ECO:0000256" key="2">
    <source>
        <dbReference type="SAM" id="MobiDB-lite"/>
    </source>
</evidence>
<feature type="domain" description="Retroviral nucleocapsid Gag protein p24 C-terminal" evidence="4">
    <location>
        <begin position="302"/>
        <end position="358"/>
    </location>
</feature>
<dbReference type="InterPro" id="IPR045345">
    <property type="entry name" value="Gag_p24_C"/>
</dbReference>
<dbReference type="OMA" id="LLQWQMW"/>
<dbReference type="GO" id="GO:0005198">
    <property type="term" value="F:structural molecule activity"/>
    <property type="evidence" value="ECO:0007669"/>
    <property type="project" value="InterPro"/>
</dbReference>
<dbReference type="Proteomes" id="UP000028761">
    <property type="component" value="Chromosome 17"/>
</dbReference>
<dbReference type="GeneTree" id="ENSGT00940000162994"/>
<dbReference type="InterPro" id="IPR008916">
    <property type="entry name" value="Retrov_capsid_C"/>
</dbReference>
<dbReference type="Gene3D" id="1.10.150.490">
    <property type="entry name" value="Retroviral GAG p10 protein"/>
    <property type="match status" value="1"/>
</dbReference>
<dbReference type="Pfam" id="PF02337">
    <property type="entry name" value="Gag_p10"/>
    <property type="match status" value="1"/>
</dbReference>
<dbReference type="InterPro" id="IPR008919">
    <property type="entry name" value="Retrov_capsid_N"/>
</dbReference>
<feature type="domain" description="Beta-retroviral matrix protein" evidence="3">
    <location>
        <begin position="2"/>
        <end position="55"/>
    </location>
</feature>
<dbReference type="SUPFAM" id="SSF47943">
    <property type="entry name" value="Retrovirus capsid protein, N-terminal core domain"/>
    <property type="match status" value="1"/>
</dbReference>
<name>A0A8I5R0D9_PAPAN</name>
<sequence>MLKKVTTHNPWFPQTGSLDVEIWDRVGEGLKRAHQKGLKVYLSVFSAWSFIHTVLLPLSPSYSARQQKSYSESKNLKESFVSPTVPIKNNKQQEDENWPVSPPPVAETSVPPPSVAEIETPVQRILRSAAIAGEPLGPCAFPISIRPDPNNPQQFIHEHTPLQFKLLKKLKASVVNNGVQSPFTLGLLESIFDTMRLPHQMLDVKHLARTCLSASAYLTWNLNWQEPCADQARQNRAAGHRDITEDMLLDNGPYSDLEHQMALADVAYKRCALAAKRAWATIPEEGVPPSTIFFTYHARVAYAYFLARLREAVKHQIPHTVAAEMLILTLAFENANADCKCALAPVRCIKNLGNFLKACRDVGTSFMALQCWLKQRLI</sequence>
<organism evidence="5 6">
    <name type="scientific">Papio anubis</name>
    <name type="common">Olive baboon</name>
    <dbReference type="NCBI Taxonomy" id="9555"/>
    <lineage>
        <taxon>Eukaryota</taxon>
        <taxon>Metazoa</taxon>
        <taxon>Chordata</taxon>
        <taxon>Craniata</taxon>
        <taxon>Vertebrata</taxon>
        <taxon>Euteleostomi</taxon>
        <taxon>Mammalia</taxon>
        <taxon>Eutheria</taxon>
        <taxon>Euarchontoglires</taxon>
        <taxon>Primates</taxon>
        <taxon>Haplorrhini</taxon>
        <taxon>Catarrhini</taxon>
        <taxon>Cercopithecidae</taxon>
        <taxon>Cercopithecinae</taxon>
        <taxon>Papio</taxon>
    </lineage>
</organism>
<dbReference type="Ensembl" id="ENSPANT00000069353.1">
    <property type="protein sequence ID" value="ENSPANP00000052356.1"/>
    <property type="gene ID" value="ENSPANG00000047188.1"/>
</dbReference>
<protein>
    <submittedName>
        <fullName evidence="5">Uncharacterized protein</fullName>
    </submittedName>
</protein>
<dbReference type="Pfam" id="PF19317">
    <property type="entry name" value="Gag_p24_C"/>
    <property type="match status" value="1"/>
</dbReference>
<dbReference type="PANTHER" id="PTHR40389">
    <property type="entry name" value="ENDOGENOUS RETROVIRUS GROUP K MEMBER 24 GAG POLYPROTEIN-RELATED"/>
    <property type="match status" value="1"/>
</dbReference>
<feature type="region of interest" description="Disordered" evidence="2">
    <location>
        <begin position="81"/>
        <end position="113"/>
    </location>
</feature>
<keyword evidence="1" id="KW-0945">Host-virus interaction</keyword>
<reference evidence="5" key="3">
    <citation type="submission" date="2025-09" db="UniProtKB">
        <authorList>
            <consortium name="Ensembl"/>
        </authorList>
    </citation>
    <scope>IDENTIFICATION</scope>
</reference>
<proteinExistence type="predicted"/>
<dbReference type="Gene3D" id="1.10.1200.30">
    <property type="match status" value="1"/>
</dbReference>
<evidence type="ECO:0000256" key="1">
    <source>
        <dbReference type="ARBA" id="ARBA00022581"/>
    </source>
</evidence>
<dbReference type="InterPro" id="IPR038124">
    <property type="entry name" value="B_retro_matrix_sf"/>
</dbReference>
<evidence type="ECO:0000313" key="6">
    <source>
        <dbReference type="Proteomes" id="UP000028761"/>
    </source>
</evidence>
<dbReference type="GO" id="GO:0016032">
    <property type="term" value="P:viral process"/>
    <property type="evidence" value="ECO:0007669"/>
    <property type="project" value="InterPro"/>
</dbReference>
<dbReference type="SUPFAM" id="SSF47353">
    <property type="entry name" value="Retrovirus capsid dimerization domain-like"/>
    <property type="match status" value="1"/>
</dbReference>
<keyword evidence="6" id="KW-1185">Reference proteome</keyword>